<dbReference type="OrthoDB" id="412402at2759"/>
<evidence type="ECO:0000313" key="2">
    <source>
        <dbReference type="Proteomes" id="UP000091967"/>
    </source>
</evidence>
<sequence>MTFSRFQARRLDMQKQLKKVLAILDKEGLAVPNSETRLKIVLHLHKYAATLDQMKAITALIWAMDPLLGDVHPSHCGPKSIYSLGLQYSNLVRRSPLCLKTQMNSVVDIPDPWDNLLSPNRCPLELLAHPGELREENYASGVDVILGADSIGELTRRLNVTIQDF</sequence>
<comment type="caution">
    <text evidence="1">The sequence shown here is derived from an EMBL/GenBank/DDBJ whole genome shotgun (WGS) entry which is preliminary data.</text>
</comment>
<dbReference type="Proteomes" id="UP000091967">
    <property type="component" value="Unassembled WGS sequence"/>
</dbReference>
<protein>
    <submittedName>
        <fullName evidence="1">Uncharacterized protein</fullName>
    </submittedName>
</protein>
<dbReference type="EMBL" id="LYXU01000004">
    <property type="protein sequence ID" value="OBS18224.1"/>
    <property type="molecule type" value="Genomic_DNA"/>
</dbReference>
<evidence type="ECO:0000313" key="1">
    <source>
        <dbReference type="EMBL" id="OBS18224.1"/>
    </source>
</evidence>
<dbReference type="STRING" id="36050.A0A1B8ACM0"/>
<gene>
    <name evidence="1" type="ORF">FPOA_09951</name>
</gene>
<accession>A0A1B8ACM0</accession>
<dbReference type="AlphaFoldDB" id="A0A1B8ACM0"/>
<proteinExistence type="predicted"/>
<keyword evidence="2" id="KW-1185">Reference proteome</keyword>
<reference evidence="1 2" key="1">
    <citation type="submission" date="2016-06" db="EMBL/GenBank/DDBJ databases">
        <title>Living apart together: crosstalk between the core and supernumerary genomes in a fungal plant pathogen.</title>
        <authorList>
            <person name="Vanheule A."/>
            <person name="Audenaert K."/>
            <person name="Warris S."/>
            <person name="Van De Geest H."/>
            <person name="Schijlen E."/>
            <person name="Hofte M."/>
            <person name="De Saeger S."/>
            <person name="Haesaert G."/>
            <person name="Waalwijk C."/>
            <person name="Van Der Lee T."/>
        </authorList>
    </citation>
    <scope>NUCLEOTIDE SEQUENCE [LARGE SCALE GENOMIC DNA]</scope>
    <source>
        <strain evidence="1 2">2516</strain>
    </source>
</reference>
<organism evidence="1 2">
    <name type="scientific">Fusarium poae</name>
    <dbReference type="NCBI Taxonomy" id="36050"/>
    <lineage>
        <taxon>Eukaryota</taxon>
        <taxon>Fungi</taxon>
        <taxon>Dikarya</taxon>
        <taxon>Ascomycota</taxon>
        <taxon>Pezizomycotina</taxon>
        <taxon>Sordariomycetes</taxon>
        <taxon>Hypocreomycetidae</taxon>
        <taxon>Hypocreales</taxon>
        <taxon>Nectriaceae</taxon>
        <taxon>Fusarium</taxon>
    </lineage>
</organism>
<name>A0A1B8ACM0_FUSPO</name>